<dbReference type="OrthoDB" id="7433343at2"/>
<dbReference type="RefSeq" id="WP_160597380.1">
    <property type="nucleotide sequence ID" value="NZ_WTYS01000001.1"/>
</dbReference>
<reference evidence="1 2" key="1">
    <citation type="submission" date="2019-12" db="EMBL/GenBank/DDBJ databases">
        <title>Genomic-based taxomic classification of the family Erythrobacteraceae.</title>
        <authorList>
            <person name="Xu L."/>
        </authorList>
    </citation>
    <scope>NUCLEOTIDE SEQUENCE [LARGE SCALE GENOMIC DNA]</scope>
    <source>
        <strain evidence="1 2">JCM 17802</strain>
    </source>
</reference>
<dbReference type="Proteomes" id="UP000468943">
    <property type="component" value="Unassembled WGS sequence"/>
</dbReference>
<sequence length="153" mass="16487">MASPAAIVSSTLDPVQKAAIRLHFSGDEGPQHTMFEAALRQSFQEHAVPIEDTAGIIADYAFSVRRADLGMVDADAVTNASNETIWVSAPRKARRFDECKPVRLRATLAMFRISNGKLSYRGSAESIGCDVTEEAANELADKLVSDAMAKSQG</sequence>
<dbReference type="EMBL" id="WTYS01000001">
    <property type="protein sequence ID" value="MXO56149.1"/>
    <property type="molecule type" value="Genomic_DNA"/>
</dbReference>
<keyword evidence="2" id="KW-1185">Reference proteome</keyword>
<proteinExistence type="predicted"/>
<evidence type="ECO:0000313" key="1">
    <source>
        <dbReference type="EMBL" id="MXO56149.1"/>
    </source>
</evidence>
<gene>
    <name evidence="1" type="ORF">GRI36_04570</name>
</gene>
<organism evidence="1 2">
    <name type="scientific">Pontixanthobacter gangjinensis</name>
    <dbReference type="NCBI Taxonomy" id="1028742"/>
    <lineage>
        <taxon>Bacteria</taxon>
        <taxon>Pseudomonadati</taxon>
        <taxon>Pseudomonadota</taxon>
        <taxon>Alphaproteobacteria</taxon>
        <taxon>Sphingomonadales</taxon>
        <taxon>Erythrobacteraceae</taxon>
        <taxon>Pontixanthobacter</taxon>
    </lineage>
</organism>
<protein>
    <submittedName>
        <fullName evidence="1">Uncharacterized protein</fullName>
    </submittedName>
</protein>
<evidence type="ECO:0000313" key="2">
    <source>
        <dbReference type="Proteomes" id="UP000468943"/>
    </source>
</evidence>
<accession>A0A6I4SK52</accession>
<dbReference type="AlphaFoldDB" id="A0A6I4SK52"/>
<comment type="caution">
    <text evidence="1">The sequence shown here is derived from an EMBL/GenBank/DDBJ whole genome shotgun (WGS) entry which is preliminary data.</text>
</comment>
<name>A0A6I4SK52_9SPHN</name>